<evidence type="ECO:0000313" key="1">
    <source>
        <dbReference type="EMBL" id="KAL3399005.1"/>
    </source>
</evidence>
<name>A0ABD2X200_9HYME</name>
<gene>
    <name evidence="1" type="ORF">TKK_008088</name>
</gene>
<dbReference type="EMBL" id="JBJJXI010000059">
    <property type="protein sequence ID" value="KAL3399005.1"/>
    <property type="molecule type" value="Genomic_DNA"/>
</dbReference>
<comment type="caution">
    <text evidence="1">The sequence shown here is derived from an EMBL/GenBank/DDBJ whole genome shotgun (WGS) entry which is preliminary data.</text>
</comment>
<accession>A0ABD2X200</accession>
<proteinExistence type="predicted"/>
<dbReference type="AlphaFoldDB" id="A0ABD2X200"/>
<protein>
    <submittedName>
        <fullName evidence="1">Uncharacterized protein</fullName>
    </submittedName>
</protein>
<reference evidence="1 2" key="1">
    <citation type="journal article" date="2024" name="bioRxiv">
        <title>A reference genome for Trichogramma kaykai: A tiny desert-dwelling parasitoid wasp with competing sex-ratio distorters.</title>
        <authorList>
            <person name="Culotta J."/>
            <person name="Lindsey A.R."/>
        </authorList>
    </citation>
    <scope>NUCLEOTIDE SEQUENCE [LARGE SCALE GENOMIC DNA]</scope>
    <source>
        <strain evidence="1 2">KSX58</strain>
    </source>
</reference>
<evidence type="ECO:0000313" key="2">
    <source>
        <dbReference type="Proteomes" id="UP001627154"/>
    </source>
</evidence>
<organism evidence="1 2">
    <name type="scientific">Trichogramma kaykai</name>
    <dbReference type="NCBI Taxonomy" id="54128"/>
    <lineage>
        <taxon>Eukaryota</taxon>
        <taxon>Metazoa</taxon>
        <taxon>Ecdysozoa</taxon>
        <taxon>Arthropoda</taxon>
        <taxon>Hexapoda</taxon>
        <taxon>Insecta</taxon>
        <taxon>Pterygota</taxon>
        <taxon>Neoptera</taxon>
        <taxon>Endopterygota</taxon>
        <taxon>Hymenoptera</taxon>
        <taxon>Apocrita</taxon>
        <taxon>Proctotrupomorpha</taxon>
        <taxon>Chalcidoidea</taxon>
        <taxon>Trichogrammatidae</taxon>
        <taxon>Trichogramma</taxon>
    </lineage>
</organism>
<keyword evidence="2" id="KW-1185">Reference proteome</keyword>
<dbReference type="Proteomes" id="UP001627154">
    <property type="component" value="Unassembled WGS sequence"/>
</dbReference>
<sequence length="122" mass="14855">MMYGYPLRHKHLVIIIHLWILECEEPHYRCLEPDAKHHKMPKEELLAIPYPRRLTKSEMDRFRGLMKSIPTRREIMELVAYPEKYGMMDDIPEEAAKLFFLQHLYKKDTWQRSDHDIYGSRI</sequence>